<organism evidence="2 3">
    <name type="scientific">Halteria grandinella</name>
    <dbReference type="NCBI Taxonomy" id="5974"/>
    <lineage>
        <taxon>Eukaryota</taxon>
        <taxon>Sar</taxon>
        <taxon>Alveolata</taxon>
        <taxon>Ciliophora</taxon>
        <taxon>Intramacronucleata</taxon>
        <taxon>Spirotrichea</taxon>
        <taxon>Stichotrichia</taxon>
        <taxon>Sporadotrichida</taxon>
        <taxon>Halteriidae</taxon>
        <taxon>Halteria</taxon>
    </lineage>
</organism>
<feature type="transmembrane region" description="Helical" evidence="1">
    <location>
        <begin position="12"/>
        <end position="30"/>
    </location>
</feature>
<evidence type="ECO:0000313" key="2">
    <source>
        <dbReference type="EMBL" id="TNV70830.1"/>
    </source>
</evidence>
<dbReference type="Proteomes" id="UP000785679">
    <property type="component" value="Unassembled WGS sequence"/>
</dbReference>
<evidence type="ECO:0000256" key="1">
    <source>
        <dbReference type="SAM" id="Phobius"/>
    </source>
</evidence>
<reference evidence="2" key="1">
    <citation type="submission" date="2019-06" db="EMBL/GenBank/DDBJ databases">
        <authorList>
            <person name="Zheng W."/>
        </authorList>
    </citation>
    <scope>NUCLEOTIDE SEQUENCE</scope>
    <source>
        <strain evidence="2">QDHG01</strain>
    </source>
</reference>
<gene>
    <name evidence="2" type="ORF">FGO68_gene7967</name>
</gene>
<dbReference type="AlphaFoldDB" id="A0A8J8N9V3"/>
<keyword evidence="1" id="KW-0472">Membrane</keyword>
<proteinExistence type="predicted"/>
<comment type="caution">
    <text evidence="2">The sequence shown here is derived from an EMBL/GenBank/DDBJ whole genome shotgun (WGS) entry which is preliminary data.</text>
</comment>
<name>A0A8J8N9V3_HALGN</name>
<keyword evidence="3" id="KW-1185">Reference proteome</keyword>
<feature type="transmembrane region" description="Helical" evidence="1">
    <location>
        <begin position="36"/>
        <end position="53"/>
    </location>
</feature>
<keyword evidence="1" id="KW-1133">Transmembrane helix</keyword>
<dbReference type="EMBL" id="RRYP01032306">
    <property type="protein sequence ID" value="TNV70830.1"/>
    <property type="molecule type" value="Genomic_DNA"/>
</dbReference>
<protein>
    <submittedName>
        <fullName evidence="2">Uncharacterized protein</fullName>
    </submittedName>
</protein>
<keyword evidence="1" id="KW-0812">Transmembrane</keyword>
<accession>A0A8J8N9V3</accession>
<evidence type="ECO:0000313" key="3">
    <source>
        <dbReference type="Proteomes" id="UP000785679"/>
    </source>
</evidence>
<sequence>MILQVEISFNDRVWNFVIDLGLLVSLGFTVIFQYSILLWITQFVAKVFVNYFYRFSQNKYHLTIKRVNWLTQLTSTQYQGFQQRSCERRV</sequence>